<dbReference type="RefSeq" id="WP_075146601.1">
    <property type="nucleotide sequence ID" value="NZ_CP018839.1"/>
</dbReference>
<dbReference type="KEGG" id="tcl:Tchl_0015"/>
<dbReference type="OrthoDB" id="9809537at2"/>
<dbReference type="Gene3D" id="1.10.10.10">
    <property type="entry name" value="Winged helix-like DNA-binding domain superfamily/Winged helix DNA-binding domain"/>
    <property type="match status" value="1"/>
</dbReference>
<evidence type="ECO:0000313" key="1">
    <source>
        <dbReference type="EMBL" id="APR02891.1"/>
    </source>
</evidence>
<gene>
    <name evidence="1" type="ORF">Tchl_0015</name>
</gene>
<dbReference type="Proteomes" id="UP000185739">
    <property type="component" value="Chromosome"/>
</dbReference>
<dbReference type="InterPro" id="IPR036388">
    <property type="entry name" value="WH-like_DNA-bd_sf"/>
</dbReference>
<keyword evidence="2" id="KW-1185">Reference proteome</keyword>
<reference evidence="1 2" key="1">
    <citation type="submission" date="2016-12" db="EMBL/GenBank/DDBJ databases">
        <title>Complete genome sequence of Thauera chlorobenzoica, a Betaproteobacterium degrading haloaromatics anaerobically to CO2 and halides.</title>
        <authorList>
            <person name="Goris T."/>
            <person name="Mergelsberg M."/>
            <person name="Boll M."/>
        </authorList>
    </citation>
    <scope>NUCLEOTIDE SEQUENCE [LARGE SCALE GENOMIC DNA]</scope>
    <source>
        <strain evidence="1 2">3CB1</strain>
    </source>
</reference>
<proteinExistence type="predicted"/>
<dbReference type="STRING" id="96773.Tchl_0015"/>
<protein>
    <submittedName>
        <fullName evidence="1">Uncharacterized protein</fullName>
    </submittedName>
</protein>
<dbReference type="InterPro" id="IPR036390">
    <property type="entry name" value="WH_DNA-bd_sf"/>
</dbReference>
<name>A0A1H5VA67_9RHOO</name>
<dbReference type="Pfam" id="PF25212">
    <property type="entry name" value="HVO_A0114"/>
    <property type="match status" value="1"/>
</dbReference>
<sequence>MNTRCLTITLGPDWRSALRKAGRSATATTYQGETLNFETSGAFFGRLTERRWAIVQALQQDGGTVGLRELARRLGRDVKRVHEDATELVALGLVERNEAGALRCPFVDIHVDMHMAAAA</sequence>
<dbReference type="EMBL" id="CP018839">
    <property type="protein sequence ID" value="APR02891.1"/>
    <property type="molecule type" value="Genomic_DNA"/>
</dbReference>
<evidence type="ECO:0000313" key="2">
    <source>
        <dbReference type="Proteomes" id="UP000185739"/>
    </source>
</evidence>
<dbReference type="SUPFAM" id="SSF46785">
    <property type="entry name" value="Winged helix' DNA-binding domain"/>
    <property type="match status" value="1"/>
</dbReference>
<organism evidence="1 2">
    <name type="scientific">Thauera chlorobenzoica</name>
    <dbReference type="NCBI Taxonomy" id="96773"/>
    <lineage>
        <taxon>Bacteria</taxon>
        <taxon>Pseudomonadati</taxon>
        <taxon>Pseudomonadota</taxon>
        <taxon>Betaproteobacteria</taxon>
        <taxon>Rhodocyclales</taxon>
        <taxon>Zoogloeaceae</taxon>
        <taxon>Thauera</taxon>
    </lineage>
</organism>
<dbReference type="AlphaFoldDB" id="A0A1H5VA67"/>
<accession>A0A1H5VA67</accession>